<dbReference type="EMBL" id="MGBG01000021">
    <property type="protein sequence ID" value="OGK64431.1"/>
    <property type="molecule type" value="Genomic_DNA"/>
</dbReference>
<dbReference type="SUPFAM" id="SSF53137">
    <property type="entry name" value="Translational machinery components"/>
    <property type="match status" value="1"/>
</dbReference>
<proteinExistence type="inferred from homology"/>
<accession>A0A1F7K992</accession>
<comment type="function">
    <text evidence="4">Located on the platform of the 30S subunit, it bridges several disparate RNA helices of the 16S rRNA. Forms part of the Shine-Dalgarno cleft in the 70S ribosome.</text>
</comment>
<dbReference type="Proteomes" id="UP000178450">
    <property type="component" value="Unassembled WGS sequence"/>
</dbReference>
<evidence type="ECO:0000313" key="5">
    <source>
        <dbReference type="EMBL" id="OGK64431.1"/>
    </source>
</evidence>
<dbReference type="NCBIfam" id="NF003698">
    <property type="entry name" value="PRK05309.1"/>
    <property type="match status" value="1"/>
</dbReference>
<name>A0A1F7K992_9BACT</name>
<dbReference type="InterPro" id="IPR001971">
    <property type="entry name" value="Ribosomal_uS11"/>
</dbReference>
<evidence type="ECO:0000256" key="1">
    <source>
        <dbReference type="ARBA" id="ARBA00006194"/>
    </source>
</evidence>
<keyword evidence="2 4" id="KW-0689">Ribosomal protein</keyword>
<dbReference type="GO" id="GO:1990904">
    <property type="term" value="C:ribonucleoprotein complex"/>
    <property type="evidence" value="ECO:0007669"/>
    <property type="project" value="UniProtKB-KW"/>
</dbReference>
<keyword evidence="3 4" id="KW-0687">Ribonucleoprotein</keyword>
<organism evidence="5 6">
    <name type="scientific">Candidatus Roizmanbacteria bacterium RIFOXYA1_FULL_41_12</name>
    <dbReference type="NCBI Taxonomy" id="1802082"/>
    <lineage>
        <taxon>Bacteria</taxon>
        <taxon>Candidatus Roizmaniibacteriota</taxon>
    </lineage>
</organism>
<dbReference type="PIRSF" id="PIRSF002131">
    <property type="entry name" value="Ribosomal_S11"/>
    <property type="match status" value="1"/>
</dbReference>
<gene>
    <name evidence="4" type="primary">rpsK</name>
    <name evidence="5" type="ORF">A2209_03910</name>
</gene>
<dbReference type="GO" id="GO:0006412">
    <property type="term" value="P:translation"/>
    <property type="evidence" value="ECO:0007669"/>
    <property type="project" value="UniProtKB-UniRule"/>
</dbReference>
<dbReference type="InterPro" id="IPR036967">
    <property type="entry name" value="Ribosomal_uS11_sf"/>
</dbReference>
<evidence type="ECO:0000313" key="6">
    <source>
        <dbReference type="Proteomes" id="UP000178450"/>
    </source>
</evidence>
<keyword evidence="4" id="KW-0694">RNA-binding</keyword>
<sequence length="141" mass="15799">MTEPKDKKIIQEKKAVKPAEKKQARYVPKGRIYLTATFNNTMISITDDQGQVLHWNSCGKMGFSGTRKSTPYAATSTIEQVLREAKDVSGLTEVSVYVKGAGPGRDSLLRVLRNSDFEINKLVDLTPVPHDGIRPKKRRRV</sequence>
<dbReference type="GO" id="GO:0005840">
    <property type="term" value="C:ribosome"/>
    <property type="evidence" value="ECO:0007669"/>
    <property type="project" value="UniProtKB-KW"/>
</dbReference>
<dbReference type="GO" id="GO:0003735">
    <property type="term" value="F:structural constituent of ribosome"/>
    <property type="evidence" value="ECO:0007669"/>
    <property type="project" value="InterPro"/>
</dbReference>
<evidence type="ECO:0000256" key="2">
    <source>
        <dbReference type="ARBA" id="ARBA00022980"/>
    </source>
</evidence>
<dbReference type="Pfam" id="PF00411">
    <property type="entry name" value="Ribosomal_S11"/>
    <property type="match status" value="1"/>
</dbReference>
<dbReference type="PANTHER" id="PTHR11759">
    <property type="entry name" value="40S RIBOSOMAL PROTEIN S14/30S RIBOSOMAL PROTEIN S11"/>
    <property type="match status" value="1"/>
</dbReference>
<reference evidence="5 6" key="1">
    <citation type="journal article" date="2016" name="Nat. Commun.">
        <title>Thousands of microbial genomes shed light on interconnected biogeochemical processes in an aquifer system.</title>
        <authorList>
            <person name="Anantharaman K."/>
            <person name="Brown C.T."/>
            <person name="Hug L.A."/>
            <person name="Sharon I."/>
            <person name="Castelle C.J."/>
            <person name="Probst A.J."/>
            <person name="Thomas B.C."/>
            <person name="Singh A."/>
            <person name="Wilkins M.J."/>
            <person name="Karaoz U."/>
            <person name="Brodie E.L."/>
            <person name="Williams K.H."/>
            <person name="Hubbard S.S."/>
            <person name="Banfield J.F."/>
        </authorList>
    </citation>
    <scope>NUCLEOTIDE SEQUENCE [LARGE SCALE GENOMIC DNA]</scope>
</reference>
<dbReference type="AlphaFoldDB" id="A0A1F7K992"/>
<comment type="similarity">
    <text evidence="1 4">Belongs to the universal ribosomal protein uS11 family.</text>
</comment>
<dbReference type="HAMAP" id="MF_01310">
    <property type="entry name" value="Ribosomal_uS11"/>
    <property type="match status" value="1"/>
</dbReference>
<dbReference type="GO" id="GO:0019843">
    <property type="term" value="F:rRNA binding"/>
    <property type="evidence" value="ECO:0007669"/>
    <property type="project" value="UniProtKB-UniRule"/>
</dbReference>
<protein>
    <recommendedName>
        <fullName evidence="4">Small ribosomal subunit protein uS11</fullName>
    </recommendedName>
</protein>
<comment type="caution">
    <text evidence="5">The sequence shown here is derived from an EMBL/GenBank/DDBJ whole genome shotgun (WGS) entry which is preliminary data.</text>
</comment>
<comment type="subunit">
    <text evidence="4">Part of the 30S ribosomal subunit. Interacts with proteins S7 and S18. Binds to IF-3.</text>
</comment>
<dbReference type="Gene3D" id="3.30.420.80">
    <property type="entry name" value="Ribosomal protein S11"/>
    <property type="match status" value="1"/>
</dbReference>
<keyword evidence="4" id="KW-0699">rRNA-binding</keyword>
<evidence type="ECO:0000256" key="4">
    <source>
        <dbReference type="HAMAP-Rule" id="MF_01310"/>
    </source>
</evidence>
<evidence type="ECO:0000256" key="3">
    <source>
        <dbReference type="ARBA" id="ARBA00023274"/>
    </source>
</evidence>